<dbReference type="Proteomes" id="UP001108240">
    <property type="component" value="Unplaced"/>
</dbReference>
<dbReference type="GO" id="GO:0005758">
    <property type="term" value="C:mitochondrial intermembrane space"/>
    <property type="evidence" value="ECO:0007669"/>
    <property type="project" value="InterPro"/>
</dbReference>
<proteinExistence type="predicted"/>
<dbReference type="PANTHER" id="PTHR11158">
    <property type="entry name" value="MSF1/PX19 RELATED"/>
    <property type="match status" value="1"/>
</dbReference>
<name>A0A9J8AMT5_CYPCA</name>
<dbReference type="Ensembl" id="ENSCCRT00000016153.2">
    <property type="protein sequence ID" value="ENSCCRP00000145588.1"/>
    <property type="gene ID" value="ENSCCRG00000008413.2"/>
</dbReference>
<evidence type="ECO:0000313" key="2">
    <source>
        <dbReference type="Proteomes" id="UP001108240"/>
    </source>
</evidence>
<sequence length="139" mass="15299">IDQSIYEEVSNPMNPSVVGVDVLDRNLDHSHRLLSTEWGLPGVVRAVRRYITLTNLISVDARLVYRPHPENPEVKVNPVVIAIITVKGVSLSSYLEGLMALTMSADARKSLWIKLETSSEVVPFLASAVAGDFFACPRP</sequence>
<organism evidence="1 2">
    <name type="scientific">Cyprinus carpio carpio</name>
    <dbReference type="NCBI Taxonomy" id="630221"/>
    <lineage>
        <taxon>Eukaryota</taxon>
        <taxon>Metazoa</taxon>
        <taxon>Chordata</taxon>
        <taxon>Craniata</taxon>
        <taxon>Vertebrata</taxon>
        <taxon>Euteleostomi</taxon>
        <taxon>Actinopterygii</taxon>
        <taxon>Neopterygii</taxon>
        <taxon>Teleostei</taxon>
        <taxon>Ostariophysi</taxon>
        <taxon>Cypriniformes</taxon>
        <taxon>Cyprinidae</taxon>
        <taxon>Cyprininae</taxon>
        <taxon>Cyprinus</taxon>
    </lineage>
</organism>
<protein>
    <recommendedName>
        <fullName evidence="3">PRELI/MSF1 domain-containing protein</fullName>
    </recommendedName>
</protein>
<reference evidence="1" key="1">
    <citation type="submission" date="2025-08" db="UniProtKB">
        <authorList>
            <consortium name="Ensembl"/>
        </authorList>
    </citation>
    <scope>IDENTIFICATION</scope>
</reference>
<keyword evidence="2" id="KW-1185">Reference proteome</keyword>
<evidence type="ECO:0008006" key="3">
    <source>
        <dbReference type="Google" id="ProtNLM"/>
    </source>
</evidence>
<dbReference type="InterPro" id="IPR037365">
    <property type="entry name" value="Slowmo/Ups"/>
</dbReference>
<reference evidence="1" key="2">
    <citation type="submission" date="2025-09" db="UniProtKB">
        <authorList>
            <consortium name="Ensembl"/>
        </authorList>
    </citation>
    <scope>IDENTIFICATION</scope>
</reference>
<evidence type="ECO:0000313" key="1">
    <source>
        <dbReference type="Ensembl" id="ENSCCRP00000145588.1"/>
    </source>
</evidence>
<accession>A0A9J8AMT5</accession>
<dbReference type="AlphaFoldDB" id="A0A9J8AMT5"/>
<dbReference type="GeneTree" id="ENSGT00940000174816"/>